<dbReference type="Proteomes" id="UP001054945">
    <property type="component" value="Unassembled WGS sequence"/>
</dbReference>
<keyword evidence="2" id="KW-1185">Reference proteome</keyword>
<sequence>MAREGLFRLLKGPFNSAVGRLQKISAKCPFPDAFILEFWVFSNRTRESSIQSEEVDMSAIAKPSIRTILVMFQAVKAGLFTSSANCSAFNSEWITET</sequence>
<gene>
    <name evidence="1" type="ORF">CEXT_414411</name>
</gene>
<evidence type="ECO:0000313" key="1">
    <source>
        <dbReference type="EMBL" id="GIX87388.1"/>
    </source>
</evidence>
<reference evidence="1 2" key="1">
    <citation type="submission" date="2021-06" db="EMBL/GenBank/DDBJ databases">
        <title>Caerostris extrusa draft genome.</title>
        <authorList>
            <person name="Kono N."/>
            <person name="Arakawa K."/>
        </authorList>
    </citation>
    <scope>NUCLEOTIDE SEQUENCE [LARGE SCALE GENOMIC DNA]</scope>
</reference>
<proteinExistence type="predicted"/>
<evidence type="ECO:0000313" key="2">
    <source>
        <dbReference type="Proteomes" id="UP001054945"/>
    </source>
</evidence>
<accession>A0AAV4NRS8</accession>
<organism evidence="1 2">
    <name type="scientific">Caerostris extrusa</name>
    <name type="common">Bark spider</name>
    <name type="synonym">Caerostris bankana</name>
    <dbReference type="NCBI Taxonomy" id="172846"/>
    <lineage>
        <taxon>Eukaryota</taxon>
        <taxon>Metazoa</taxon>
        <taxon>Ecdysozoa</taxon>
        <taxon>Arthropoda</taxon>
        <taxon>Chelicerata</taxon>
        <taxon>Arachnida</taxon>
        <taxon>Araneae</taxon>
        <taxon>Araneomorphae</taxon>
        <taxon>Entelegynae</taxon>
        <taxon>Araneoidea</taxon>
        <taxon>Araneidae</taxon>
        <taxon>Caerostris</taxon>
    </lineage>
</organism>
<dbReference type="AlphaFoldDB" id="A0AAV4NRS8"/>
<protein>
    <submittedName>
        <fullName evidence="1">Uncharacterized protein</fullName>
    </submittedName>
</protein>
<comment type="caution">
    <text evidence="1">The sequence shown here is derived from an EMBL/GenBank/DDBJ whole genome shotgun (WGS) entry which is preliminary data.</text>
</comment>
<dbReference type="EMBL" id="BPLR01003678">
    <property type="protein sequence ID" value="GIX87388.1"/>
    <property type="molecule type" value="Genomic_DNA"/>
</dbReference>
<name>A0AAV4NRS8_CAEEX</name>